<dbReference type="AlphaFoldDB" id="A0A9N9FZ65"/>
<sequence length="250" mass="28367">MVSLKASTNFSSISERDLNSKLTDIFTKIGQLGNAQQGIQELYDLLLEYPECDVKVNAFLATAGTFFQKYIRKALADLTTQEMQKCGMLPKEPCAPVTPIPTTKDSLSQKRPTTPQNNKPPHKFSINRCANSNGVNTNTNSAKELSVKNDSHETKFDPMAPRTKAFIEKVSQETFDQTRLRLHAIFQYEKYKTGQKRSSLPNLKQIESDSERLEFVKSIIRSRPKARRSTWNDFNTPFTTRLTDVSIHAN</sequence>
<feature type="compositionally biased region" description="Polar residues" evidence="1">
    <location>
        <begin position="128"/>
        <end position="140"/>
    </location>
</feature>
<keyword evidence="3" id="KW-1185">Reference proteome</keyword>
<gene>
    <name evidence="2" type="ORF">DERYTH_LOCUS6320</name>
</gene>
<evidence type="ECO:0000256" key="1">
    <source>
        <dbReference type="SAM" id="MobiDB-lite"/>
    </source>
</evidence>
<name>A0A9N9FZ65_9GLOM</name>
<proteinExistence type="predicted"/>
<feature type="compositionally biased region" description="Polar residues" evidence="1">
    <location>
        <begin position="100"/>
        <end position="119"/>
    </location>
</feature>
<accession>A0A9N9FZ65</accession>
<protein>
    <submittedName>
        <fullName evidence="2">14704_t:CDS:1</fullName>
    </submittedName>
</protein>
<evidence type="ECO:0000313" key="2">
    <source>
        <dbReference type="EMBL" id="CAG8573389.1"/>
    </source>
</evidence>
<dbReference type="Proteomes" id="UP000789405">
    <property type="component" value="Unassembled WGS sequence"/>
</dbReference>
<evidence type="ECO:0000313" key="3">
    <source>
        <dbReference type="Proteomes" id="UP000789405"/>
    </source>
</evidence>
<feature type="region of interest" description="Disordered" evidence="1">
    <location>
        <begin position="97"/>
        <end position="140"/>
    </location>
</feature>
<dbReference type="EMBL" id="CAJVPY010002831">
    <property type="protein sequence ID" value="CAG8573389.1"/>
    <property type="molecule type" value="Genomic_DNA"/>
</dbReference>
<organism evidence="2 3">
    <name type="scientific">Dentiscutata erythropus</name>
    <dbReference type="NCBI Taxonomy" id="1348616"/>
    <lineage>
        <taxon>Eukaryota</taxon>
        <taxon>Fungi</taxon>
        <taxon>Fungi incertae sedis</taxon>
        <taxon>Mucoromycota</taxon>
        <taxon>Glomeromycotina</taxon>
        <taxon>Glomeromycetes</taxon>
        <taxon>Diversisporales</taxon>
        <taxon>Gigasporaceae</taxon>
        <taxon>Dentiscutata</taxon>
    </lineage>
</organism>
<comment type="caution">
    <text evidence="2">The sequence shown here is derived from an EMBL/GenBank/DDBJ whole genome shotgun (WGS) entry which is preliminary data.</text>
</comment>
<dbReference type="OrthoDB" id="205662at2759"/>
<reference evidence="2" key="1">
    <citation type="submission" date="2021-06" db="EMBL/GenBank/DDBJ databases">
        <authorList>
            <person name="Kallberg Y."/>
            <person name="Tangrot J."/>
            <person name="Rosling A."/>
        </authorList>
    </citation>
    <scope>NUCLEOTIDE SEQUENCE</scope>
    <source>
        <strain evidence="2">MA453B</strain>
    </source>
</reference>